<dbReference type="InterPro" id="IPR014710">
    <property type="entry name" value="RmlC-like_jellyroll"/>
</dbReference>
<reference evidence="4" key="1">
    <citation type="submission" date="2016-10" db="EMBL/GenBank/DDBJ databases">
        <authorList>
            <person name="Varghese N."/>
            <person name="Submissions S."/>
        </authorList>
    </citation>
    <scope>NUCLEOTIDE SEQUENCE [LARGE SCALE GENOMIC DNA]</scope>
    <source>
        <strain evidence="4">GAS369</strain>
    </source>
</reference>
<dbReference type="GO" id="GO:0003700">
    <property type="term" value="F:DNA-binding transcription factor activity"/>
    <property type="evidence" value="ECO:0007669"/>
    <property type="project" value="TreeGrafter"/>
</dbReference>
<evidence type="ECO:0000259" key="2">
    <source>
        <dbReference type="PROSITE" id="PS50943"/>
    </source>
</evidence>
<dbReference type="InterPro" id="IPR010982">
    <property type="entry name" value="Lambda_DNA-bd_dom_sf"/>
</dbReference>
<dbReference type="RefSeq" id="WP_100382467.1">
    <property type="nucleotide sequence ID" value="NZ_LT629750.1"/>
</dbReference>
<dbReference type="Proteomes" id="UP000243904">
    <property type="component" value="Chromosome I"/>
</dbReference>
<accession>A0A1H1NHG0</accession>
<dbReference type="SUPFAM" id="SSF51182">
    <property type="entry name" value="RmlC-like cupins"/>
    <property type="match status" value="1"/>
</dbReference>
<dbReference type="SUPFAM" id="SSF47413">
    <property type="entry name" value="lambda repressor-like DNA-binding domains"/>
    <property type="match status" value="1"/>
</dbReference>
<dbReference type="AlphaFoldDB" id="A0A1H1NHG0"/>
<organism evidence="3 4">
    <name type="scientific">Bradyrhizobium canariense</name>
    <dbReference type="NCBI Taxonomy" id="255045"/>
    <lineage>
        <taxon>Bacteria</taxon>
        <taxon>Pseudomonadati</taxon>
        <taxon>Pseudomonadota</taxon>
        <taxon>Alphaproteobacteria</taxon>
        <taxon>Hyphomicrobiales</taxon>
        <taxon>Nitrobacteraceae</taxon>
        <taxon>Bradyrhizobium</taxon>
    </lineage>
</organism>
<dbReference type="PROSITE" id="PS50943">
    <property type="entry name" value="HTH_CROC1"/>
    <property type="match status" value="1"/>
</dbReference>
<dbReference type="CDD" id="cd00093">
    <property type="entry name" value="HTH_XRE"/>
    <property type="match status" value="1"/>
</dbReference>
<dbReference type="Gene3D" id="1.10.260.40">
    <property type="entry name" value="lambda repressor-like DNA-binding domains"/>
    <property type="match status" value="1"/>
</dbReference>
<evidence type="ECO:0000313" key="4">
    <source>
        <dbReference type="Proteomes" id="UP000243904"/>
    </source>
</evidence>
<dbReference type="CDD" id="cd02209">
    <property type="entry name" value="cupin_XRE_C"/>
    <property type="match status" value="1"/>
</dbReference>
<keyword evidence="1" id="KW-0238">DNA-binding</keyword>
<feature type="domain" description="HTH cro/C1-type" evidence="2">
    <location>
        <begin position="45"/>
        <end position="99"/>
    </location>
</feature>
<dbReference type="Pfam" id="PF07883">
    <property type="entry name" value="Cupin_2"/>
    <property type="match status" value="1"/>
</dbReference>
<dbReference type="PANTHER" id="PTHR46797:SF1">
    <property type="entry name" value="METHYLPHOSPHONATE SYNTHASE"/>
    <property type="match status" value="1"/>
</dbReference>
<keyword evidence="4" id="KW-1185">Reference proteome</keyword>
<name>A0A1H1NHG0_9BRAD</name>
<dbReference type="GO" id="GO:0005829">
    <property type="term" value="C:cytosol"/>
    <property type="evidence" value="ECO:0007669"/>
    <property type="project" value="TreeGrafter"/>
</dbReference>
<sequence length="223" mass="24178">MVKKAVVQSRKAVVAPRKKDSVLLTGSSAPKEAAPTLESEIGAEVRRLRKSFDLTVSELGAASGISTGMLSKIENGSISPSLSTLSALAKALNVPIAGLFRETGEQRDCSFVKAGAGVRIERRGTKAGHMYDLLGHSLGGEIIVEPYLITLKADAEPYIDFRHAGVEFIYMLTGKVRYRHADRSYVLDPGDSLFFDAAGRHGPEELIKAPMTYLSIIIYPRRS</sequence>
<dbReference type="EMBL" id="LT629750">
    <property type="protein sequence ID" value="SDR98426.1"/>
    <property type="molecule type" value="Genomic_DNA"/>
</dbReference>
<dbReference type="Pfam" id="PF01381">
    <property type="entry name" value="HTH_3"/>
    <property type="match status" value="1"/>
</dbReference>
<dbReference type="InterPro" id="IPR011051">
    <property type="entry name" value="RmlC_Cupin_sf"/>
</dbReference>
<evidence type="ECO:0000313" key="3">
    <source>
        <dbReference type="EMBL" id="SDR98426.1"/>
    </source>
</evidence>
<dbReference type="PANTHER" id="PTHR46797">
    <property type="entry name" value="HTH-TYPE TRANSCRIPTIONAL REGULATOR"/>
    <property type="match status" value="1"/>
</dbReference>
<dbReference type="InterPro" id="IPR050807">
    <property type="entry name" value="TransReg_Diox_bact_type"/>
</dbReference>
<dbReference type="SMART" id="SM00530">
    <property type="entry name" value="HTH_XRE"/>
    <property type="match status" value="1"/>
</dbReference>
<protein>
    <submittedName>
        <fullName evidence="3">Transcriptional regulator, XRE family with cupin sensor</fullName>
    </submittedName>
</protein>
<dbReference type="InterPro" id="IPR013096">
    <property type="entry name" value="Cupin_2"/>
</dbReference>
<dbReference type="Gene3D" id="2.60.120.10">
    <property type="entry name" value="Jelly Rolls"/>
    <property type="match status" value="1"/>
</dbReference>
<evidence type="ECO:0000256" key="1">
    <source>
        <dbReference type="ARBA" id="ARBA00023125"/>
    </source>
</evidence>
<gene>
    <name evidence="3" type="ORF">SAMN05444158_0628</name>
</gene>
<proteinExistence type="predicted"/>
<dbReference type="InterPro" id="IPR001387">
    <property type="entry name" value="Cro/C1-type_HTH"/>
</dbReference>
<dbReference type="GO" id="GO:0003677">
    <property type="term" value="F:DNA binding"/>
    <property type="evidence" value="ECO:0007669"/>
    <property type="project" value="UniProtKB-KW"/>
</dbReference>